<evidence type="ECO:0000313" key="2">
    <source>
        <dbReference type="Proteomes" id="UP001339962"/>
    </source>
</evidence>
<dbReference type="AlphaFoldDB" id="A0ABD5IRW5"/>
<dbReference type="RefSeq" id="WP_328216781.1">
    <property type="nucleotide sequence ID" value="NZ_JARTLI010000002.1"/>
</dbReference>
<protein>
    <recommendedName>
        <fullName evidence="3">Holliday junction resolvase</fullName>
    </recommendedName>
</protein>
<name>A0ABD5IRW5_9BACL</name>
<evidence type="ECO:0000313" key="1">
    <source>
        <dbReference type="EMBL" id="MED5050623.1"/>
    </source>
</evidence>
<evidence type="ECO:0008006" key="3">
    <source>
        <dbReference type="Google" id="ProtNLM"/>
    </source>
</evidence>
<dbReference type="Proteomes" id="UP001339962">
    <property type="component" value="Unassembled WGS sequence"/>
</dbReference>
<accession>A0ABD5IRW5</accession>
<sequence>MSGKKSKSKGYRREREFAKLIQGERIPLSGAAGGKFANDVEGLGLKFEVKSRKDSFKTLYKWIEDEREKPDALALKADRKDWLVVMKLDRFIELMGGKENGVPNDRGND</sequence>
<comment type="caution">
    <text evidence="1">The sequence shown here is derived from an EMBL/GenBank/DDBJ whole genome shotgun (WGS) entry which is preliminary data.</text>
</comment>
<organism evidence="1 2">
    <name type="scientific">Anoxybacteroides rupiense</name>
    <dbReference type="NCBI Taxonomy" id="311460"/>
    <lineage>
        <taxon>Bacteria</taxon>
        <taxon>Bacillati</taxon>
        <taxon>Bacillota</taxon>
        <taxon>Bacilli</taxon>
        <taxon>Bacillales</taxon>
        <taxon>Anoxybacillaceae</taxon>
        <taxon>Anoxybacteroides</taxon>
    </lineage>
</organism>
<dbReference type="EMBL" id="JARTLI010000002">
    <property type="protein sequence ID" value="MED5050623.1"/>
    <property type="molecule type" value="Genomic_DNA"/>
</dbReference>
<gene>
    <name evidence="1" type="ORF">P9850_01900</name>
</gene>
<reference evidence="1 2" key="1">
    <citation type="submission" date="2023-03" db="EMBL/GenBank/DDBJ databases">
        <title>Bacillus Genome Sequencing.</title>
        <authorList>
            <person name="Dunlap C."/>
        </authorList>
    </citation>
    <scope>NUCLEOTIDE SEQUENCE [LARGE SCALE GENOMIC DNA]</scope>
    <source>
        <strain evidence="1 2">NRS-38</strain>
    </source>
</reference>
<proteinExistence type="predicted"/>